<dbReference type="PANTHER" id="PTHR33507">
    <property type="entry name" value="INNER MEMBRANE PROTEIN YBBJ"/>
    <property type="match status" value="1"/>
</dbReference>
<evidence type="ECO:0000256" key="1">
    <source>
        <dbReference type="ARBA" id="ARBA00004141"/>
    </source>
</evidence>
<organism evidence="7 8">
    <name type="scientific">Rufibacter hautae</name>
    <dbReference type="NCBI Taxonomy" id="2595005"/>
    <lineage>
        <taxon>Bacteria</taxon>
        <taxon>Pseudomonadati</taxon>
        <taxon>Bacteroidota</taxon>
        <taxon>Cytophagia</taxon>
        <taxon>Cytophagales</taxon>
        <taxon>Hymenobacteraceae</taxon>
        <taxon>Rufibacter</taxon>
    </lineage>
</organism>
<keyword evidence="2 5" id="KW-0812">Transmembrane</keyword>
<name>A0A5B6TFW7_9BACT</name>
<comment type="caution">
    <text evidence="7">The sequence shown here is derived from an EMBL/GenBank/DDBJ whole genome shotgun (WGS) entry which is preliminary data.</text>
</comment>
<comment type="subcellular location">
    <subcellularLocation>
        <location evidence="1">Membrane</location>
        <topology evidence="1">Multi-pass membrane protein</topology>
    </subcellularLocation>
</comment>
<proteinExistence type="predicted"/>
<dbReference type="InterPro" id="IPR012340">
    <property type="entry name" value="NA-bd_OB-fold"/>
</dbReference>
<sequence>MDVELWWFWLTAGILLLVAEMLTGTFYLLWLGLASLVAAGLAYLFPENLWLPPLAASITGLLLTLLSKPLTARARLARGFQDPVHDLVNKKGEVIEALVPGKLGIVRVGNEVWSAKAPEELPPGQRILVVNQSSTVLQVVPIK</sequence>
<keyword evidence="8" id="KW-1185">Reference proteome</keyword>
<feature type="domain" description="NfeD-like C-terminal" evidence="6">
    <location>
        <begin position="85"/>
        <end position="141"/>
    </location>
</feature>
<evidence type="ECO:0000313" key="7">
    <source>
        <dbReference type="EMBL" id="KAA3439301.1"/>
    </source>
</evidence>
<dbReference type="SUPFAM" id="SSF141322">
    <property type="entry name" value="NfeD domain-like"/>
    <property type="match status" value="1"/>
</dbReference>
<dbReference type="RefSeq" id="WP_149088945.1">
    <property type="nucleotide sequence ID" value="NZ_VKKY01000001.1"/>
</dbReference>
<dbReference type="EMBL" id="VKKY01000001">
    <property type="protein sequence ID" value="KAA3439301.1"/>
    <property type="molecule type" value="Genomic_DNA"/>
</dbReference>
<feature type="transmembrane region" description="Helical" evidence="5">
    <location>
        <begin position="6"/>
        <end position="22"/>
    </location>
</feature>
<evidence type="ECO:0000259" key="6">
    <source>
        <dbReference type="Pfam" id="PF01957"/>
    </source>
</evidence>
<feature type="transmembrane region" description="Helical" evidence="5">
    <location>
        <begin position="50"/>
        <end position="66"/>
    </location>
</feature>
<keyword evidence="4 5" id="KW-0472">Membrane</keyword>
<evidence type="ECO:0000256" key="2">
    <source>
        <dbReference type="ARBA" id="ARBA00022692"/>
    </source>
</evidence>
<dbReference type="InterPro" id="IPR002810">
    <property type="entry name" value="NfeD-like_C"/>
</dbReference>
<accession>A0A5B6TFW7</accession>
<dbReference type="InterPro" id="IPR052165">
    <property type="entry name" value="Membrane_assoc_protease"/>
</dbReference>
<dbReference type="GO" id="GO:0005886">
    <property type="term" value="C:plasma membrane"/>
    <property type="evidence" value="ECO:0007669"/>
    <property type="project" value="TreeGrafter"/>
</dbReference>
<evidence type="ECO:0000313" key="8">
    <source>
        <dbReference type="Proteomes" id="UP000324133"/>
    </source>
</evidence>
<evidence type="ECO:0000256" key="4">
    <source>
        <dbReference type="ARBA" id="ARBA00023136"/>
    </source>
</evidence>
<evidence type="ECO:0000256" key="3">
    <source>
        <dbReference type="ARBA" id="ARBA00022989"/>
    </source>
</evidence>
<gene>
    <name evidence="7" type="ORF">FOA19_01045</name>
</gene>
<protein>
    <submittedName>
        <fullName evidence="7">NfeD family protein</fullName>
    </submittedName>
</protein>
<dbReference type="AlphaFoldDB" id="A0A5B6TFW7"/>
<keyword evidence="3 5" id="KW-1133">Transmembrane helix</keyword>
<reference evidence="7 8" key="1">
    <citation type="submission" date="2019-07" db="EMBL/GenBank/DDBJ databases">
        <title>Rufibacter sp. nov., isolated from lake sediment.</title>
        <authorList>
            <person name="Qu J.-H."/>
        </authorList>
    </citation>
    <scope>NUCLEOTIDE SEQUENCE [LARGE SCALE GENOMIC DNA]</scope>
    <source>
        <strain evidence="7 8">NBS58-1</strain>
    </source>
</reference>
<dbReference type="Proteomes" id="UP000324133">
    <property type="component" value="Unassembled WGS sequence"/>
</dbReference>
<dbReference type="PANTHER" id="PTHR33507:SF3">
    <property type="entry name" value="INNER MEMBRANE PROTEIN YBBJ"/>
    <property type="match status" value="1"/>
</dbReference>
<dbReference type="Gene3D" id="2.40.50.140">
    <property type="entry name" value="Nucleic acid-binding proteins"/>
    <property type="match status" value="1"/>
</dbReference>
<dbReference type="OrthoDB" id="894082at2"/>
<evidence type="ECO:0000256" key="5">
    <source>
        <dbReference type="SAM" id="Phobius"/>
    </source>
</evidence>
<dbReference type="Pfam" id="PF01957">
    <property type="entry name" value="NfeD"/>
    <property type="match status" value="1"/>
</dbReference>